<dbReference type="Gene3D" id="3.30.565.10">
    <property type="entry name" value="Histidine kinase-like ATPase, C-terminal domain"/>
    <property type="match status" value="1"/>
</dbReference>
<feature type="transmembrane region" description="Helical" evidence="2">
    <location>
        <begin position="403"/>
        <end position="424"/>
    </location>
</feature>
<evidence type="ECO:0000313" key="4">
    <source>
        <dbReference type="EMBL" id="EAZ88287.1"/>
    </source>
</evidence>
<organism evidence="4 5">
    <name type="scientific">Crocosphaera chwakensis CCY0110</name>
    <dbReference type="NCBI Taxonomy" id="391612"/>
    <lineage>
        <taxon>Bacteria</taxon>
        <taxon>Bacillati</taxon>
        <taxon>Cyanobacteriota</taxon>
        <taxon>Cyanophyceae</taxon>
        <taxon>Oscillatoriophycideae</taxon>
        <taxon>Chroococcales</taxon>
        <taxon>Aphanothecaceae</taxon>
        <taxon>Crocosphaera</taxon>
        <taxon>Crocosphaera chwakensis</taxon>
    </lineage>
</organism>
<dbReference type="OrthoDB" id="337251at2"/>
<feature type="domain" description="Histidine kinase" evidence="3">
    <location>
        <begin position="460"/>
        <end position="664"/>
    </location>
</feature>
<dbReference type="SMART" id="SM01080">
    <property type="entry name" value="CHASE2"/>
    <property type="match status" value="1"/>
</dbReference>
<dbReference type="InterPro" id="IPR036890">
    <property type="entry name" value="HATPase_C_sf"/>
</dbReference>
<evidence type="ECO:0000256" key="1">
    <source>
        <dbReference type="ARBA" id="ARBA00022777"/>
    </source>
</evidence>
<accession>A3IZ20</accession>
<name>A3IZ20_9CHRO</name>
<dbReference type="SUPFAM" id="SSF55874">
    <property type="entry name" value="ATPase domain of HSP90 chaperone/DNA topoisomerase II/histidine kinase"/>
    <property type="match status" value="1"/>
</dbReference>
<keyword evidence="5" id="KW-1185">Reference proteome</keyword>
<protein>
    <submittedName>
        <fullName evidence="4">Adenylate cyclase</fullName>
    </submittedName>
</protein>
<sequence length="664" mass="76287">MHNRLSLINWLKSINSNKLFQVTLISIIISSGIWEIRGLNLKILDIEQWDLKIFDYFFALKPQDKPDNRIVIIGVEEEDIREFGYPIPDGTLAQLLLKVTENKIEKRKEKEDELHFSPIIGLDIIRDIPVPPGHKQLREVFQTTPNLIGVGSTLTKGEQTLEFPPVLLEKNQVGDIAVPVDRDLIIRKGFLWPNLKNHPEIPSLSLKLALMYLSNQGIKPKHSEINNKWMQLKETSFPIFRPTDGGYVSDEGGGYQILINWRKNGKPFPKYSLLDVLNDENNKIDFTNKIVLIAGTAPSINDTFITPLSLTDKKLPKKTYGVSNIAHLTSQIISSVLDERPLIKSIPDWVELLELWLWTLGISFILIKVNSDPFQYLINILLVIGGSSVIVFSIHYILFLNGYWIPLAPIFLSTVLTGIFYLLLSLYKNKKTDLTGMLCLLLSVREYQKINSIITKFNSILTNQLANPIFQIRETFSNLTLSQELSSQESKQMLDYMTNLVILKESGEKVINIVQNTFPSFEDGTPINCTNFNNWIEKIVFKIIDEMRSNFGCLEIAQIEFRKEYDSKLFQKCVINSQLEFIIRSILKNAVESVFYKYEEELNYQPKITIKSILVNFQQINVIIQDNGFGIPSKHENLVFKPFFTTKNQEQHSGLSLYYCEEII</sequence>
<dbReference type="EMBL" id="AAXW01000092">
    <property type="protein sequence ID" value="EAZ88287.1"/>
    <property type="molecule type" value="Genomic_DNA"/>
</dbReference>
<dbReference type="InterPro" id="IPR007890">
    <property type="entry name" value="CHASE2"/>
</dbReference>
<keyword evidence="2" id="KW-0472">Membrane</keyword>
<keyword evidence="2" id="KW-0812">Transmembrane</keyword>
<proteinExistence type="predicted"/>
<dbReference type="eggNOG" id="COG4191">
    <property type="taxonomic scope" value="Bacteria"/>
</dbReference>
<dbReference type="AlphaFoldDB" id="A3IZ20"/>
<keyword evidence="2" id="KW-1133">Transmembrane helix</keyword>
<dbReference type="Pfam" id="PF02518">
    <property type="entry name" value="HATPase_c"/>
    <property type="match status" value="1"/>
</dbReference>
<evidence type="ECO:0000256" key="2">
    <source>
        <dbReference type="SAM" id="Phobius"/>
    </source>
</evidence>
<keyword evidence="1" id="KW-0808">Transferase</keyword>
<evidence type="ECO:0000313" key="5">
    <source>
        <dbReference type="Proteomes" id="UP000003781"/>
    </source>
</evidence>
<reference evidence="4 5" key="1">
    <citation type="submission" date="2007-03" db="EMBL/GenBank/DDBJ databases">
        <authorList>
            <person name="Stal L."/>
            <person name="Ferriera S."/>
            <person name="Johnson J."/>
            <person name="Kravitz S."/>
            <person name="Beeson K."/>
            <person name="Sutton G."/>
            <person name="Rogers Y.-H."/>
            <person name="Friedman R."/>
            <person name="Frazier M."/>
            <person name="Venter J.C."/>
        </authorList>
    </citation>
    <scope>NUCLEOTIDE SEQUENCE [LARGE SCALE GENOMIC DNA]</scope>
    <source>
        <strain evidence="4 5">CCY0110</strain>
    </source>
</reference>
<dbReference type="InterPro" id="IPR003594">
    <property type="entry name" value="HATPase_dom"/>
</dbReference>
<dbReference type="eggNOG" id="COG4252">
    <property type="taxonomic scope" value="Bacteria"/>
</dbReference>
<gene>
    <name evidence="4" type="ORF">CY0110_14575</name>
</gene>
<feature type="transmembrane region" description="Helical" evidence="2">
    <location>
        <begin position="376"/>
        <end position="397"/>
    </location>
</feature>
<feature type="non-terminal residue" evidence="4">
    <location>
        <position position="664"/>
    </location>
</feature>
<evidence type="ECO:0000259" key="3">
    <source>
        <dbReference type="PROSITE" id="PS50109"/>
    </source>
</evidence>
<keyword evidence="1" id="KW-0418">Kinase</keyword>
<comment type="caution">
    <text evidence="4">The sequence shown here is derived from an EMBL/GenBank/DDBJ whole genome shotgun (WGS) entry which is preliminary data.</text>
</comment>
<dbReference type="RefSeq" id="WP_008278638.1">
    <property type="nucleotide sequence ID" value="NZ_AAXW01000092.1"/>
</dbReference>
<dbReference type="PROSITE" id="PS50109">
    <property type="entry name" value="HIS_KIN"/>
    <property type="match status" value="1"/>
</dbReference>
<dbReference type="Proteomes" id="UP000003781">
    <property type="component" value="Unassembled WGS sequence"/>
</dbReference>
<dbReference type="GO" id="GO:0016301">
    <property type="term" value="F:kinase activity"/>
    <property type="evidence" value="ECO:0007669"/>
    <property type="project" value="UniProtKB-KW"/>
</dbReference>
<feature type="transmembrane region" description="Helical" evidence="2">
    <location>
        <begin position="349"/>
        <end position="369"/>
    </location>
</feature>
<dbReference type="InterPro" id="IPR005467">
    <property type="entry name" value="His_kinase_dom"/>
</dbReference>
<dbReference type="Pfam" id="PF05226">
    <property type="entry name" value="CHASE2"/>
    <property type="match status" value="1"/>
</dbReference>